<dbReference type="AlphaFoldDB" id="A0A972JGF5"/>
<evidence type="ECO:0000256" key="2">
    <source>
        <dbReference type="ARBA" id="ARBA00023125"/>
    </source>
</evidence>
<feature type="DNA-binding region" description="H-T-H motif" evidence="4">
    <location>
        <begin position="28"/>
        <end position="47"/>
    </location>
</feature>
<dbReference type="PANTHER" id="PTHR47506">
    <property type="entry name" value="TRANSCRIPTIONAL REGULATORY PROTEIN"/>
    <property type="match status" value="1"/>
</dbReference>
<gene>
    <name evidence="6" type="ORF">G6047_08905</name>
</gene>
<dbReference type="PANTHER" id="PTHR47506:SF3">
    <property type="entry name" value="HTH-TYPE TRANSCRIPTIONAL REGULATOR LMRA"/>
    <property type="match status" value="1"/>
</dbReference>
<keyword evidence="3" id="KW-0804">Transcription</keyword>
<accession>A0A972JGF5</accession>
<keyword evidence="2 4" id="KW-0238">DNA-binding</keyword>
<evidence type="ECO:0000313" key="7">
    <source>
        <dbReference type="Proteomes" id="UP000712080"/>
    </source>
</evidence>
<keyword evidence="7" id="KW-1185">Reference proteome</keyword>
<dbReference type="Pfam" id="PF00440">
    <property type="entry name" value="TetR_N"/>
    <property type="match status" value="1"/>
</dbReference>
<sequence length="197" mass="21917">MGKAEQTRLFIIEKTAPIFNAKGYAGTSLQDITAATGLTKGSIYGNFSNKDEVAVEAFAYNVKQLQDAFNQEIETKKNYREKLLVFPSRYEKMFESQLMEKGGCPILNTAIDSDDTHPELRVKAFQAVISWKKTIESLLVKGMEAGEFRKDIDNPESIALTLIATIEGAVMISKLSGKEAHIKTIMQSVKKTIEELS</sequence>
<name>A0A972JGF5_9FLAO</name>
<dbReference type="SUPFAM" id="SSF48498">
    <property type="entry name" value="Tetracyclin repressor-like, C-terminal domain"/>
    <property type="match status" value="1"/>
</dbReference>
<evidence type="ECO:0000259" key="5">
    <source>
        <dbReference type="PROSITE" id="PS50977"/>
    </source>
</evidence>
<protein>
    <submittedName>
        <fullName evidence="6">TetR/AcrR family transcriptional regulator</fullName>
    </submittedName>
</protein>
<evidence type="ECO:0000256" key="1">
    <source>
        <dbReference type="ARBA" id="ARBA00023015"/>
    </source>
</evidence>
<dbReference type="PRINTS" id="PR00455">
    <property type="entry name" value="HTHTETR"/>
</dbReference>
<dbReference type="Pfam" id="PF16925">
    <property type="entry name" value="TetR_C_13"/>
    <property type="match status" value="1"/>
</dbReference>
<dbReference type="Proteomes" id="UP000712080">
    <property type="component" value="Unassembled WGS sequence"/>
</dbReference>
<evidence type="ECO:0000256" key="4">
    <source>
        <dbReference type="PROSITE-ProRule" id="PRU00335"/>
    </source>
</evidence>
<comment type="caution">
    <text evidence="6">The sequence shown here is derived from an EMBL/GenBank/DDBJ whole genome shotgun (WGS) entry which is preliminary data.</text>
</comment>
<dbReference type="InterPro" id="IPR011075">
    <property type="entry name" value="TetR_C"/>
</dbReference>
<evidence type="ECO:0000313" key="6">
    <source>
        <dbReference type="EMBL" id="NMH28151.1"/>
    </source>
</evidence>
<feature type="domain" description="HTH tetR-type" evidence="5">
    <location>
        <begin position="5"/>
        <end position="65"/>
    </location>
</feature>
<dbReference type="InterPro" id="IPR036271">
    <property type="entry name" value="Tet_transcr_reg_TetR-rel_C_sf"/>
</dbReference>
<organism evidence="6 7">
    <name type="scientific">Flavobacterium silvaticum</name>
    <dbReference type="NCBI Taxonomy" id="1852020"/>
    <lineage>
        <taxon>Bacteria</taxon>
        <taxon>Pseudomonadati</taxon>
        <taxon>Bacteroidota</taxon>
        <taxon>Flavobacteriia</taxon>
        <taxon>Flavobacteriales</taxon>
        <taxon>Flavobacteriaceae</taxon>
        <taxon>Flavobacterium</taxon>
    </lineage>
</organism>
<dbReference type="EMBL" id="JAAMPU010000104">
    <property type="protein sequence ID" value="NMH28151.1"/>
    <property type="molecule type" value="Genomic_DNA"/>
</dbReference>
<keyword evidence="1" id="KW-0805">Transcription regulation</keyword>
<dbReference type="Gene3D" id="1.10.357.10">
    <property type="entry name" value="Tetracycline Repressor, domain 2"/>
    <property type="match status" value="1"/>
</dbReference>
<dbReference type="GO" id="GO:0003677">
    <property type="term" value="F:DNA binding"/>
    <property type="evidence" value="ECO:0007669"/>
    <property type="project" value="UniProtKB-UniRule"/>
</dbReference>
<dbReference type="InterPro" id="IPR001647">
    <property type="entry name" value="HTH_TetR"/>
</dbReference>
<dbReference type="InterPro" id="IPR009057">
    <property type="entry name" value="Homeodomain-like_sf"/>
</dbReference>
<proteinExistence type="predicted"/>
<dbReference type="SUPFAM" id="SSF46689">
    <property type="entry name" value="Homeodomain-like"/>
    <property type="match status" value="1"/>
</dbReference>
<evidence type="ECO:0000256" key="3">
    <source>
        <dbReference type="ARBA" id="ARBA00023163"/>
    </source>
</evidence>
<reference evidence="6" key="1">
    <citation type="submission" date="2020-02" db="EMBL/GenBank/DDBJ databases">
        <title>Flavobacterium sp. genome.</title>
        <authorList>
            <person name="Jung H.S."/>
            <person name="Baek J.H."/>
            <person name="Jeon C.O."/>
        </authorList>
    </citation>
    <scope>NUCLEOTIDE SEQUENCE</scope>
    <source>
        <strain evidence="6">SE-s28</strain>
    </source>
</reference>
<dbReference type="PROSITE" id="PS50977">
    <property type="entry name" value="HTH_TETR_2"/>
    <property type="match status" value="1"/>
</dbReference>